<keyword evidence="4 5" id="KW-0812">Transmembrane</keyword>
<evidence type="ECO:0000256" key="2">
    <source>
        <dbReference type="ARBA" id="ARBA00022737"/>
    </source>
</evidence>
<dbReference type="GO" id="GO:0005506">
    <property type="term" value="F:iron ion binding"/>
    <property type="evidence" value="ECO:0007669"/>
    <property type="project" value="UniProtKB-UniRule"/>
</dbReference>
<dbReference type="Proteomes" id="UP000561045">
    <property type="component" value="Unassembled WGS sequence"/>
</dbReference>
<comment type="similarity">
    <text evidence="4">Belongs to the LapB family.</text>
</comment>
<keyword evidence="4" id="KW-1003">Cell membrane</keyword>
<feature type="binding site" evidence="4">
    <location>
        <position position="400"/>
    </location>
    <ligand>
        <name>Fe cation</name>
        <dbReference type="ChEBI" id="CHEBI:24875"/>
    </ligand>
</feature>
<feature type="binding site" evidence="4">
    <location>
        <position position="414"/>
    </location>
    <ligand>
        <name>Fe cation</name>
        <dbReference type="ChEBI" id="CHEBI:24875"/>
    </ligand>
</feature>
<dbReference type="Pfam" id="PF18073">
    <property type="entry name" value="Zn_ribbon_LapB"/>
    <property type="match status" value="1"/>
</dbReference>
<protein>
    <recommendedName>
        <fullName evidence="4">Lipopolysaccharide assembly protein B</fullName>
    </recommendedName>
</protein>
<dbReference type="GO" id="GO:0008653">
    <property type="term" value="P:lipopolysaccharide metabolic process"/>
    <property type="evidence" value="ECO:0007669"/>
    <property type="project" value="InterPro"/>
</dbReference>
<dbReference type="InterPro" id="IPR051012">
    <property type="entry name" value="CellSynth/LPSAsmb/PSIAsmb"/>
</dbReference>
<feature type="transmembrane region" description="Helical" evidence="5">
    <location>
        <begin position="49"/>
        <end position="68"/>
    </location>
</feature>
<feature type="topological domain" description="Cytoplasmic" evidence="4">
    <location>
        <begin position="67"/>
        <end position="435"/>
    </location>
</feature>
<dbReference type="AlphaFoldDB" id="A0A840BG54"/>
<dbReference type="NCBIfam" id="NF008757">
    <property type="entry name" value="PRK11788.1-5"/>
    <property type="match status" value="1"/>
</dbReference>
<comment type="caution">
    <text evidence="7">The sequence shown here is derived from an EMBL/GenBank/DDBJ whole genome shotgun (WGS) entry which is preliminary data.</text>
</comment>
<dbReference type="SMART" id="SM00028">
    <property type="entry name" value="TPR"/>
    <property type="match status" value="4"/>
</dbReference>
<evidence type="ECO:0000256" key="3">
    <source>
        <dbReference type="ARBA" id="ARBA00022803"/>
    </source>
</evidence>
<keyword evidence="1 4" id="KW-0479">Metal-binding</keyword>
<gene>
    <name evidence="4" type="primary">lapB</name>
    <name evidence="7" type="ORF">GGR36_001298</name>
</gene>
<keyword evidence="4" id="KW-0997">Cell inner membrane</keyword>
<dbReference type="Gene3D" id="1.25.40.10">
    <property type="entry name" value="Tetratricopeptide repeat domain"/>
    <property type="match status" value="2"/>
</dbReference>
<sequence length="435" mass="49881">MSRCRASVAKSVGCAKTSRAHLRLCRPFRCGKRLHLITFALSESMEFELWWLLAFPIFFILGWSAARIDIKHLVKESRSLPRSYLSGLNFLLNEQPDKAIDSFLEAVKIDPQTVELHFALGSLFRRRGELDRAIRMHQTLVDRDDLSAEQRTSALSELGQDFLKAGLLDRAEAVFVKLRDTGMREFALKQLLEIYQQEKDWAKAIEVARALPNADTALMLKEIANFHCELGANELARGQLDAAAVELQRALEVNRQCVRANMLLGDLRLARDDVAGAIEAWQRVEQQNPVYLALVAERIMDGYRRLRRQGDGMQLLHSYLERYPSLDLLDAVFQWELDREGPDAAYRLVREELRRNPTVLGLDKLLEAALLTAQPEQRQDIELVKGLIHGHTRRVARFCCDACGFKARQFYWRCPACGGWETYPPRRTEEFDLTP</sequence>
<dbReference type="GO" id="GO:0009898">
    <property type="term" value="C:cytoplasmic side of plasma membrane"/>
    <property type="evidence" value="ECO:0007669"/>
    <property type="project" value="UniProtKB-UniRule"/>
</dbReference>
<proteinExistence type="inferred from homology"/>
<keyword evidence="8" id="KW-1185">Reference proteome</keyword>
<keyword evidence="4" id="KW-0408">Iron</keyword>
<feature type="domain" description="LapB rubredoxin metal binding" evidence="6">
    <location>
        <begin position="399"/>
        <end position="422"/>
    </location>
</feature>
<dbReference type="InterPro" id="IPR041166">
    <property type="entry name" value="Rubredoxin_2"/>
</dbReference>
<comment type="subcellular location">
    <subcellularLocation>
        <location evidence="4">Cell inner membrane</location>
        <topology evidence="4">Single-pass membrane protein</topology>
        <orientation evidence="4">Cytoplasmic side</orientation>
    </subcellularLocation>
</comment>
<dbReference type="GO" id="GO:0046890">
    <property type="term" value="P:regulation of lipid biosynthetic process"/>
    <property type="evidence" value="ECO:0007669"/>
    <property type="project" value="UniProtKB-UniRule"/>
</dbReference>
<feature type="binding site" evidence="4">
    <location>
        <position position="403"/>
    </location>
    <ligand>
        <name>Fe cation</name>
        <dbReference type="ChEBI" id="CHEBI:24875"/>
    </ligand>
</feature>
<dbReference type="NCBIfam" id="NF008755">
    <property type="entry name" value="PRK11788.1-3"/>
    <property type="match status" value="1"/>
</dbReference>
<dbReference type="PANTHER" id="PTHR45586:SF1">
    <property type="entry name" value="LIPOPOLYSACCHARIDE ASSEMBLY PROTEIN B"/>
    <property type="match status" value="1"/>
</dbReference>
<dbReference type="InterPro" id="IPR019734">
    <property type="entry name" value="TPR_rpt"/>
</dbReference>
<evidence type="ECO:0000313" key="8">
    <source>
        <dbReference type="Proteomes" id="UP000561045"/>
    </source>
</evidence>
<dbReference type="InterPro" id="IPR030865">
    <property type="entry name" value="LapB"/>
</dbReference>
<organism evidence="7 8">
    <name type="scientific">Niveibacterium umoris</name>
    <dbReference type="NCBI Taxonomy" id="1193620"/>
    <lineage>
        <taxon>Bacteria</taxon>
        <taxon>Pseudomonadati</taxon>
        <taxon>Pseudomonadota</taxon>
        <taxon>Betaproteobacteria</taxon>
        <taxon>Rhodocyclales</taxon>
        <taxon>Rhodocyclaceae</taxon>
        <taxon>Niveibacterium</taxon>
    </lineage>
</organism>
<accession>A0A840BG54</accession>
<keyword evidence="3 4" id="KW-0802">TPR repeat</keyword>
<dbReference type="EMBL" id="JACIET010000001">
    <property type="protein sequence ID" value="MBB4011990.1"/>
    <property type="molecule type" value="Genomic_DNA"/>
</dbReference>
<feature type="binding site" evidence="4">
    <location>
        <position position="417"/>
    </location>
    <ligand>
        <name>Fe cation</name>
        <dbReference type="ChEBI" id="CHEBI:24875"/>
    </ligand>
</feature>
<dbReference type="HAMAP" id="MF_00994">
    <property type="entry name" value="LPS_assembly_LapB"/>
    <property type="match status" value="1"/>
</dbReference>
<keyword evidence="4 5" id="KW-1133">Transmembrane helix</keyword>
<dbReference type="Pfam" id="PF13432">
    <property type="entry name" value="TPR_16"/>
    <property type="match status" value="2"/>
</dbReference>
<keyword evidence="2 4" id="KW-0677">Repeat</keyword>
<evidence type="ECO:0000256" key="1">
    <source>
        <dbReference type="ARBA" id="ARBA00022723"/>
    </source>
</evidence>
<dbReference type="SUPFAM" id="SSF48452">
    <property type="entry name" value="TPR-like"/>
    <property type="match status" value="1"/>
</dbReference>
<evidence type="ECO:0000256" key="4">
    <source>
        <dbReference type="HAMAP-Rule" id="MF_00994"/>
    </source>
</evidence>
<dbReference type="PANTHER" id="PTHR45586">
    <property type="entry name" value="TPR REPEAT-CONTAINING PROTEIN PA4667"/>
    <property type="match status" value="1"/>
</dbReference>
<keyword evidence="4 5" id="KW-0472">Membrane</keyword>
<evidence type="ECO:0000256" key="5">
    <source>
        <dbReference type="SAM" id="Phobius"/>
    </source>
</evidence>
<name>A0A840BG54_9RHOO</name>
<dbReference type="InterPro" id="IPR011990">
    <property type="entry name" value="TPR-like_helical_dom_sf"/>
</dbReference>
<reference evidence="7 8" key="1">
    <citation type="submission" date="2020-08" db="EMBL/GenBank/DDBJ databases">
        <title>Genomic Encyclopedia of Type Strains, Phase IV (KMG-IV): sequencing the most valuable type-strain genomes for metagenomic binning, comparative biology and taxonomic classification.</title>
        <authorList>
            <person name="Goeker M."/>
        </authorList>
    </citation>
    <scope>NUCLEOTIDE SEQUENCE [LARGE SCALE GENOMIC DNA]</scope>
    <source>
        <strain evidence="7 8">DSM 106739</strain>
    </source>
</reference>
<evidence type="ECO:0000259" key="6">
    <source>
        <dbReference type="Pfam" id="PF18073"/>
    </source>
</evidence>
<comment type="function">
    <text evidence="4">Modulates cellular lipopolysaccharide (LPS) levels by regulating LpxC, which is involved in lipid A biosynthesis. May act by modulating the proteolytic activity of FtsH towards LpxC. May also coordinate assembly of proteins involved in LPS synthesis at the plasma membrane.</text>
</comment>
<evidence type="ECO:0000313" key="7">
    <source>
        <dbReference type="EMBL" id="MBB4011990.1"/>
    </source>
</evidence>